<dbReference type="CDD" id="cd00118">
    <property type="entry name" value="LysM"/>
    <property type="match status" value="1"/>
</dbReference>
<dbReference type="InterPro" id="IPR018392">
    <property type="entry name" value="LysM"/>
</dbReference>
<feature type="domain" description="LysM" evidence="1">
    <location>
        <begin position="190"/>
        <end position="237"/>
    </location>
</feature>
<dbReference type="Gene3D" id="3.10.350.10">
    <property type="entry name" value="LysM domain"/>
    <property type="match status" value="1"/>
</dbReference>
<gene>
    <name evidence="2" type="ORF">SAMN05216505_111214</name>
</gene>
<dbReference type="STRING" id="67344.SAMN05216505_111214"/>
<dbReference type="PROSITE" id="PS51782">
    <property type="entry name" value="LYSM"/>
    <property type="match status" value="1"/>
</dbReference>
<sequence length="245" mass="25880">MAAKGGKGSKGGAGKSLVRATLAIHEPPIGDSTTPGGLIKTFDFDFNPSQLTLTRRAQWKSTPSAALRDGPLPEFMGSEGRNLSMEIFLDSSGDPGDNSVLKKVEALFSCCEVTAKSIAADQPSTPWVVFEWGSFSTARFTAYIASVGASYTLFGTTGVPIRAACQVELNEIPGQTKGQNPTSGALTARRVHRVVAGDTLQSLAWREYGDASAWRTIAEANDIDDPSRLPNGTELILPAAGEVAF</sequence>
<dbReference type="Pfam" id="PF01476">
    <property type="entry name" value="LysM"/>
    <property type="match status" value="1"/>
</dbReference>
<dbReference type="RefSeq" id="WP_055574934.1">
    <property type="nucleotide sequence ID" value="NZ_FMZK01000011.1"/>
</dbReference>
<evidence type="ECO:0000313" key="2">
    <source>
        <dbReference type="EMBL" id="SDD77024.1"/>
    </source>
</evidence>
<organism evidence="2 3">
    <name type="scientific">Streptomyces prasinopilosus</name>
    <dbReference type="NCBI Taxonomy" id="67344"/>
    <lineage>
        <taxon>Bacteria</taxon>
        <taxon>Bacillati</taxon>
        <taxon>Actinomycetota</taxon>
        <taxon>Actinomycetes</taxon>
        <taxon>Kitasatosporales</taxon>
        <taxon>Streptomycetaceae</taxon>
        <taxon>Streptomyces</taxon>
    </lineage>
</organism>
<name>A0A1G6XFL9_9ACTN</name>
<evidence type="ECO:0000313" key="3">
    <source>
        <dbReference type="Proteomes" id="UP000182100"/>
    </source>
</evidence>
<keyword evidence="3" id="KW-1185">Reference proteome</keyword>
<dbReference type="InterPro" id="IPR036779">
    <property type="entry name" value="LysM_dom_sf"/>
</dbReference>
<reference evidence="3" key="1">
    <citation type="submission" date="2016-10" db="EMBL/GenBank/DDBJ databases">
        <authorList>
            <person name="Varghese N."/>
            <person name="Submissions S."/>
        </authorList>
    </citation>
    <scope>NUCLEOTIDE SEQUENCE [LARGE SCALE GENOMIC DNA]</scope>
    <source>
        <strain evidence="3">CGMCC 4.3504</strain>
    </source>
</reference>
<dbReference type="EMBL" id="FMZK01000011">
    <property type="protein sequence ID" value="SDD77024.1"/>
    <property type="molecule type" value="Genomic_DNA"/>
</dbReference>
<dbReference type="Pfam" id="PF19266">
    <property type="entry name" value="CIS_tube"/>
    <property type="match status" value="1"/>
</dbReference>
<accession>A0A1G6XFL9</accession>
<protein>
    <submittedName>
        <fullName evidence="2">LysM domain-containing protein</fullName>
    </submittedName>
</protein>
<proteinExistence type="predicted"/>
<dbReference type="Proteomes" id="UP000182100">
    <property type="component" value="Unassembled WGS sequence"/>
</dbReference>
<dbReference type="InterPro" id="IPR045361">
    <property type="entry name" value="CIS_tube_prot_N"/>
</dbReference>
<dbReference type="AlphaFoldDB" id="A0A1G6XFL9"/>
<evidence type="ECO:0000259" key="1">
    <source>
        <dbReference type="PROSITE" id="PS51782"/>
    </source>
</evidence>